<dbReference type="GO" id="GO:0032153">
    <property type="term" value="C:cell division site"/>
    <property type="evidence" value="ECO:0007669"/>
    <property type="project" value="TreeGrafter"/>
</dbReference>
<dbReference type="Proteomes" id="UP000003146">
    <property type="component" value="Unassembled WGS sequence"/>
</dbReference>
<gene>
    <name evidence="4" type="ORF">BACCOP_03870</name>
</gene>
<dbReference type="OrthoDB" id="9813375at2"/>
<dbReference type="SMART" id="SM00864">
    <property type="entry name" value="Tubulin"/>
    <property type="match status" value="1"/>
</dbReference>
<dbReference type="InterPro" id="IPR036525">
    <property type="entry name" value="Tubulin/FtsZ_GTPase_sf"/>
</dbReference>
<dbReference type="GeneID" id="79858457"/>
<evidence type="ECO:0000259" key="3">
    <source>
        <dbReference type="SMART" id="SM00864"/>
    </source>
</evidence>
<evidence type="ECO:0000256" key="2">
    <source>
        <dbReference type="ARBA" id="ARBA00023134"/>
    </source>
</evidence>
<evidence type="ECO:0000313" key="5">
    <source>
        <dbReference type="Proteomes" id="UP000003146"/>
    </source>
</evidence>
<reference evidence="4 5" key="1">
    <citation type="submission" date="2008-04" db="EMBL/GenBank/DDBJ databases">
        <title>Draft genome sequence of Bacteroides coprocola (DSM 17136).</title>
        <authorList>
            <person name="Sudarsanam P."/>
            <person name="Ley R."/>
            <person name="Guruge J."/>
            <person name="Turnbaugh P.J."/>
            <person name="Mahowald M."/>
            <person name="Liep D."/>
            <person name="Gordon J."/>
        </authorList>
    </citation>
    <scope>NUCLEOTIDE SEQUENCE [LARGE SCALE GENOMIC DNA]</scope>
    <source>
        <strain evidence="4 5">DSM 17136</strain>
    </source>
</reference>
<organism evidence="4 5">
    <name type="scientific">Phocaeicola coprocola DSM 17136</name>
    <dbReference type="NCBI Taxonomy" id="470145"/>
    <lineage>
        <taxon>Bacteria</taxon>
        <taxon>Pseudomonadati</taxon>
        <taxon>Bacteroidota</taxon>
        <taxon>Bacteroidia</taxon>
        <taxon>Bacteroidales</taxon>
        <taxon>Bacteroidaceae</taxon>
        <taxon>Phocaeicola</taxon>
    </lineage>
</organism>
<accession>B3JPS0</accession>
<comment type="caution">
    <text evidence="4">The sequence shown here is derived from an EMBL/GenBank/DDBJ whole genome shotgun (WGS) entry which is preliminary data.</text>
</comment>
<proteinExistence type="predicted"/>
<dbReference type="PANTHER" id="PTHR30314:SF3">
    <property type="entry name" value="MITOCHONDRIAL DIVISION PROTEIN FSZA"/>
    <property type="match status" value="1"/>
</dbReference>
<name>B3JPS0_9BACT</name>
<keyword evidence="1" id="KW-0547">Nucleotide-binding</keyword>
<evidence type="ECO:0000256" key="1">
    <source>
        <dbReference type="ARBA" id="ARBA00022741"/>
    </source>
</evidence>
<protein>
    <submittedName>
        <fullName evidence="4">Tubulin/FtsZ family, GTPase domain protein</fullName>
    </submittedName>
</protein>
<evidence type="ECO:0000313" key="4">
    <source>
        <dbReference type="EMBL" id="EDU99122.1"/>
    </source>
</evidence>
<dbReference type="InterPro" id="IPR045061">
    <property type="entry name" value="FtsZ/CetZ"/>
</dbReference>
<dbReference type="PANTHER" id="PTHR30314">
    <property type="entry name" value="CELL DIVISION PROTEIN FTSZ-RELATED"/>
    <property type="match status" value="1"/>
</dbReference>
<dbReference type="GO" id="GO:0005525">
    <property type="term" value="F:GTP binding"/>
    <property type="evidence" value="ECO:0007669"/>
    <property type="project" value="UniProtKB-KW"/>
</dbReference>
<dbReference type="Gene3D" id="3.40.50.1440">
    <property type="entry name" value="Tubulin/FtsZ, GTPase domain"/>
    <property type="match status" value="1"/>
</dbReference>
<dbReference type="PRINTS" id="PR00423">
    <property type="entry name" value="CELLDVISFTSZ"/>
</dbReference>
<dbReference type="eggNOG" id="COG0206">
    <property type="taxonomic scope" value="Bacteria"/>
</dbReference>
<dbReference type="GO" id="GO:0051301">
    <property type="term" value="P:cell division"/>
    <property type="evidence" value="ECO:0007669"/>
    <property type="project" value="TreeGrafter"/>
</dbReference>
<dbReference type="GO" id="GO:0003924">
    <property type="term" value="F:GTPase activity"/>
    <property type="evidence" value="ECO:0007669"/>
    <property type="project" value="InterPro"/>
</dbReference>
<dbReference type="RefSeq" id="WP_007571466.1">
    <property type="nucleotide sequence ID" value="NZ_DS981509.1"/>
</dbReference>
<reference evidence="4 5" key="2">
    <citation type="submission" date="2008-04" db="EMBL/GenBank/DDBJ databases">
        <authorList>
            <person name="Fulton L."/>
            <person name="Clifton S."/>
            <person name="Fulton B."/>
            <person name="Xu J."/>
            <person name="Minx P."/>
            <person name="Pepin K.H."/>
            <person name="Johnson M."/>
            <person name="Thiruvilangam P."/>
            <person name="Bhonagiri V."/>
            <person name="Nash W.E."/>
            <person name="Mardis E.R."/>
            <person name="Wilson R.K."/>
        </authorList>
    </citation>
    <scope>NUCLEOTIDE SEQUENCE [LARGE SCALE GENOMIC DNA]</scope>
    <source>
        <strain evidence="4 5">DSM 17136</strain>
    </source>
</reference>
<dbReference type="SUPFAM" id="SSF52490">
    <property type="entry name" value="Tubulin nucleotide-binding domain-like"/>
    <property type="match status" value="1"/>
</dbReference>
<keyword evidence="2" id="KW-0342">GTP-binding</keyword>
<sequence>MKKIIAVGNAGGNIADSIRKQGIGVRDAEFVYYDTDTESLYKHGKKEDTHILLPKEANAEEHFDASLNGVDTLIITAGLGGNTGSIYAPCIAWSSEDMNVENVIAFVSMPFTLEGEDKRAIAMESLENLKNLCDEVIVQENDKLDGELGITDMDADLCYKYAEMSKRQKSNQK</sequence>
<dbReference type="GO" id="GO:0005737">
    <property type="term" value="C:cytoplasm"/>
    <property type="evidence" value="ECO:0007669"/>
    <property type="project" value="TreeGrafter"/>
</dbReference>
<dbReference type="EMBL" id="ABIY02000122">
    <property type="protein sequence ID" value="EDU99122.1"/>
    <property type="molecule type" value="Genomic_DNA"/>
</dbReference>
<dbReference type="HOGENOM" id="CLU_1544541_0_0_10"/>
<feature type="domain" description="Tubulin/FtsZ GTPase" evidence="3">
    <location>
        <begin position="1"/>
        <end position="169"/>
    </location>
</feature>
<dbReference type="STRING" id="470145.BACCOP_03870"/>
<dbReference type="InterPro" id="IPR003008">
    <property type="entry name" value="Tubulin_FtsZ_GTPase"/>
</dbReference>
<dbReference type="Pfam" id="PF00091">
    <property type="entry name" value="Tubulin"/>
    <property type="match status" value="1"/>
</dbReference>
<dbReference type="AlphaFoldDB" id="B3JPS0"/>